<evidence type="ECO:0000313" key="3">
    <source>
        <dbReference type="Proteomes" id="UP000478636"/>
    </source>
</evidence>
<proteinExistence type="predicted"/>
<comment type="caution">
    <text evidence="2">The sequence shown here is derived from an EMBL/GenBank/DDBJ whole genome shotgun (WGS) entry which is preliminary data.</text>
</comment>
<keyword evidence="1" id="KW-0812">Transmembrane</keyword>
<keyword evidence="1" id="KW-1133">Transmembrane helix</keyword>
<dbReference type="EMBL" id="WSZI01000013">
    <property type="protein sequence ID" value="MWN21107.1"/>
    <property type="molecule type" value="Genomic_DNA"/>
</dbReference>
<evidence type="ECO:0000313" key="2">
    <source>
        <dbReference type="EMBL" id="MWN21107.1"/>
    </source>
</evidence>
<reference evidence="2 3" key="1">
    <citation type="submission" date="2019-12" db="EMBL/GenBank/DDBJ databases">
        <title>Complete genome sequence of Leuconostoc lactis strain AVN1 provides insights into metabolic potential.</title>
        <authorList>
            <person name="Besrour N."/>
            <person name="Najjari A."/>
            <person name="Fhoula I."/>
            <person name="Jaballah S."/>
            <person name="Klibi N."/>
            <person name="Ouzari H.I."/>
        </authorList>
    </citation>
    <scope>NUCLEOTIDE SEQUENCE [LARGE SCALE GENOMIC DNA]</scope>
    <source>
        <strain evidence="2 3">AVN1</strain>
    </source>
</reference>
<gene>
    <name evidence="2" type="ORF">GQS40_05375</name>
</gene>
<keyword evidence="1" id="KW-0472">Membrane</keyword>
<organism evidence="2 3">
    <name type="scientific">Leuconostoc lactis</name>
    <dbReference type="NCBI Taxonomy" id="1246"/>
    <lineage>
        <taxon>Bacteria</taxon>
        <taxon>Bacillati</taxon>
        <taxon>Bacillota</taxon>
        <taxon>Bacilli</taxon>
        <taxon>Lactobacillales</taxon>
        <taxon>Lactobacillaceae</taxon>
        <taxon>Leuconostoc</taxon>
    </lineage>
</organism>
<dbReference type="RefSeq" id="WP_051660643.1">
    <property type="nucleotide sequence ID" value="NZ_DAITWI010000001.1"/>
</dbReference>
<dbReference type="Proteomes" id="UP000478636">
    <property type="component" value="Unassembled WGS sequence"/>
</dbReference>
<feature type="transmembrane region" description="Helical" evidence="1">
    <location>
        <begin position="12"/>
        <end position="31"/>
    </location>
</feature>
<protein>
    <submittedName>
        <fullName evidence="2">Uncharacterized protein</fullName>
    </submittedName>
</protein>
<evidence type="ECO:0000256" key="1">
    <source>
        <dbReference type="SAM" id="Phobius"/>
    </source>
</evidence>
<feature type="transmembrane region" description="Helical" evidence="1">
    <location>
        <begin position="38"/>
        <end position="59"/>
    </location>
</feature>
<name>A0A6L7A6A2_LEULA</name>
<feature type="transmembrane region" description="Helical" evidence="1">
    <location>
        <begin position="90"/>
        <end position="111"/>
    </location>
</feature>
<accession>A0A6L7A6A2</accession>
<dbReference type="AlphaFoldDB" id="A0A6L7A6A2"/>
<sequence>MNSEKKLKILDIILASLIAIMLLVVMGLVIFQPADHKLVLIVVALLALVLIALSTYRYWLAYPEQTGMKAPLFVPKAIGLGWSINPRNPIGMALTVAIVIFLVVVFGVALLK</sequence>